<dbReference type="InterPro" id="IPR005647">
    <property type="entry name" value="Mnd1"/>
</dbReference>
<evidence type="ECO:0000259" key="7">
    <source>
        <dbReference type="Pfam" id="PF03962"/>
    </source>
</evidence>
<reference evidence="9 10" key="1">
    <citation type="journal article" date="2011" name="Proc. Natl. Acad. Sci. U.S.A.">
        <title>Evolutionary erosion of yeast sex chromosomes by mating-type switching accidents.</title>
        <authorList>
            <person name="Gordon J.L."/>
            <person name="Armisen D."/>
            <person name="Proux-Wera E."/>
            <person name="Oheigeartaigh S.S."/>
            <person name="Byrne K.P."/>
            <person name="Wolfe K.H."/>
        </authorList>
    </citation>
    <scope>NUCLEOTIDE SEQUENCE [LARGE SCALE GENOMIC DNA]</scope>
    <source>
        <strain evidence="10">ATCC 10597 / BCRC 20456 / CBS 421 / NBRC 0211 / NRRL Y-12639</strain>
    </source>
</reference>
<feature type="coiled-coil region" evidence="5">
    <location>
        <begin position="155"/>
        <end position="182"/>
    </location>
</feature>
<comment type="similarity">
    <text evidence="2">Belongs to the MND1 family.</text>
</comment>
<dbReference type="GeneID" id="11495620"/>
<evidence type="ECO:0000256" key="6">
    <source>
        <dbReference type="SAM" id="MobiDB-lite"/>
    </source>
</evidence>
<name>G0WEA9_NAUDC</name>
<dbReference type="RefSeq" id="XP_003671363.2">
    <property type="nucleotide sequence ID" value="XM_003671315.2"/>
</dbReference>
<evidence type="ECO:0000256" key="2">
    <source>
        <dbReference type="ARBA" id="ARBA00005981"/>
    </source>
</evidence>
<dbReference type="OMA" id="VCYWAFP"/>
<dbReference type="HOGENOM" id="CLU_080628_2_0_1"/>
<evidence type="ECO:0000313" key="9">
    <source>
        <dbReference type="EMBL" id="CCD26120.2"/>
    </source>
</evidence>
<evidence type="ECO:0000256" key="4">
    <source>
        <dbReference type="ARBA" id="ARBA00023242"/>
    </source>
</evidence>
<dbReference type="STRING" id="1071378.G0WEA9"/>
<dbReference type="InterPro" id="IPR040661">
    <property type="entry name" value="LZ3wCH"/>
</dbReference>
<evidence type="ECO:0000259" key="8">
    <source>
        <dbReference type="Pfam" id="PF18517"/>
    </source>
</evidence>
<dbReference type="KEGG" id="ndi:NDAI_0G03430"/>
<dbReference type="PIRSF" id="PIRSF026991">
    <property type="entry name" value="Mnd1"/>
    <property type="match status" value="1"/>
</dbReference>
<dbReference type="Pfam" id="PF18517">
    <property type="entry name" value="LZ3wCH"/>
    <property type="match status" value="1"/>
</dbReference>
<dbReference type="EMBL" id="HE580273">
    <property type="protein sequence ID" value="CCD26120.2"/>
    <property type="molecule type" value="Genomic_DNA"/>
</dbReference>
<dbReference type="eggNOG" id="KOG3433">
    <property type="taxonomic scope" value="Eukaryota"/>
</dbReference>
<accession>G0WEA9</accession>
<evidence type="ECO:0000256" key="3">
    <source>
        <dbReference type="ARBA" id="ARBA00023054"/>
    </source>
</evidence>
<evidence type="ECO:0000313" key="10">
    <source>
        <dbReference type="Proteomes" id="UP000000689"/>
    </source>
</evidence>
<dbReference type="Proteomes" id="UP000000689">
    <property type="component" value="Chromosome 7"/>
</dbReference>
<proteinExistence type="inferred from homology"/>
<dbReference type="GO" id="GO:0003690">
    <property type="term" value="F:double-stranded DNA binding"/>
    <property type="evidence" value="ECO:0007669"/>
    <property type="project" value="EnsemblFungi"/>
</dbReference>
<evidence type="ECO:0000256" key="5">
    <source>
        <dbReference type="SAM" id="Coils"/>
    </source>
</evidence>
<sequence length="242" mass="28311">MPPKRNSSTAVASNTNSNPTQQSKRPKPPSQQLKKQEILTFLQSTYSYYTLKELEKLIPKNCKSISNGILVKDLIKSLLDDDLIHMEKCGNINIIWCFKRQVMKEQFIIGEKLESSLQVCKEEYSKLENDIEDCLQGEYNEYIIDDGNNGGKLKRDDCLRELKELDDKLKVSKNNVMELEKFKWDDERISLEKEEKLKDINRLEKLTDNIEILVSYLSNKFLIDSKQIRKEFGIPEDFKEFS</sequence>
<dbReference type="AlphaFoldDB" id="G0WEA9"/>
<feature type="domain" description="Leucine zipper with capping helix" evidence="8">
    <location>
        <begin position="206"/>
        <end position="238"/>
    </location>
</feature>
<feature type="compositionally biased region" description="Low complexity" evidence="6">
    <location>
        <begin position="1"/>
        <end position="23"/>
    </location>
</feature>
<dbReference type="GO" id="GO:0000794">
    <property type="term" value="C:condensed nuclear chromosome"/>
    <property type="evidence" value="ECO:0007669"/>
    <property type="project" value="EnsemblFungi"/>
</dbReference>
<feature type="region of interest" description="Disordered" evidence="6">
    <location>
        <begin position="1"/>
        <end position="31"/>
    </location>
</feature>
<dbReference type="GO" id="GO:0007129">
    <property type="term" value="P:homologous chromosome pairing at meiosis"/>
    <property type="evidence" value="ECO:0007669"/>
    <property type="project" value="EnsemblFungi"/>
</dbReference>
<keyword evidence="3 5" id="KW-0175">Coiled coil</keyword>
<comment type="subcellular location">
    <subcellularLocation>
        <location evidence="1">Nucleus</location>
    </subcellularLocation>
</comment>
<evidence type="ECO:0008006" key="11">
    <source>
        <dbReference type="Google" id="ProtNLM"/>
    </source>
</evidence>
<feature type="domain" description="Mnd1 HTH" evidence="7">
    <location>
        <begin position="38"/>
        <end position="99"/>
    </location>
</feature>
<dbReference type="OrthoDB" id="9978204at2759"/>
<organism evidence="9 10">
    <name type="scientific">Naumovozyma dairenensis (strain ATCC 10597 / BCRC 20456 / CBS 421 / NBRC 0211 / NRRL Y-12639)</name>
    <name type="common">Saccharomyces dairenensis</name>
    <dbReference type="NCBI Taxonomy" id="1071378"/>
    <lineage>
        <taxon>Eukaryota</taxon>
        <taxon>Fungi</taxon>
        <taxon>Dikarya</taxon>
        <taxon>Ascomycota</taxon>
        <taxon>Saccharomycotina</taxon>
        <taxon>Saccharomycetes</taxon>
        <taxon>Saccharomycetales</taxon>
        <taxon>Saccharomycetaceae</taxon>
        <taxon>Naumovozyma</taxon>
    </lineage>
</organism>
<evidence type="ECO:0000256" key="1">
    <source>
        <dbReference type="ARBA" id="ARBA00004123"/>
    </source>
</evidence>
<keyword evidence="10" id="KW-1185">Reference proteome</keyword>
<dbReference type="Pfam" id="PF03962">
    <property type="entry name" value="Mnd1"/>
    <property type="match status" value="1"/>
</dbReference>
<dbReference type="GO" id="GO:0007131">
    <property type="term" value="P:reciprocal meiotic recombination"/>
    <property type="evidence" value="ECO:0007669"/>
    <property type="project" value="EnsemblFungi"/>
</dbReference>
<dbReference type="InterPro" id="IPR040453">
    <property type="entry name" value="Mnd1_HTH"/>
</dbReference>
<protein>
    <recommendedName>
        <fullName evidence="11">Meiotic nuclear division protein 1</fullName>
    </recommendedName>
</protein>
<gene>
    <name evidence="9" type="primary">NDAI0G03430</name>
    <name evidence="9" type="ordered locus">NDAI_0G03430</name>
</gene>
<keyword evidence="4" id="KW-0539">Nucleus</keyword>